<sequence length="333" mass="36785">MKMIVEPSGGSIAAPTTRLHIGLLLWPRFSLLALSGLMEALRNGAKCEKTRAFDITLISEHPDIPLCSNVGVSIRPDAAHAPPEHFNYVAVIGGGLKYLAQGYPGDREYLAHAHHMNVPLIGIGTGSFVLAQEGLLNERRASIHPFHLEIFQHAFPQVYAEQGYDFINEGDVLTCPGGISTITLATELIRLHAGNDTAKTAAQQLSLAPIENVTPRPASLALIPDSRLRRVVLLIEQYLTRPLTPAGLASEVALSERQLNRLFHAEFGKTTREFIRSARLRYACWLLKNSQQSVTDIGLRMGFSDCAHFIRHFQTEYGCTPGVWRTSQGYEHM</sequence>
<reference evidence="5 6" key="1">
    <citation type="journal article" date="2019" name="Sci. Rep.">
        <title>Differences in resource use lead to coexistence of seed-transmitted microbial populations.</title>
        <authorList>
            <person name="Torres-Cortes G."/>
            <person name="Garcia B.J."/>
            <person name="Compant S."/>
            <person name="Rezki S."/>
            <person name="Jones P."/>
            <person name="Preveaux A."/>
            <person name="Briand M."/>
            <person name="Roulet A."/>
            <person name="Bouchez O."/>
            <person name="Jacobson D."/>
            <person name="Barret M."/>
        </authorList>
    </citation>
    <scope>NUCLEOTIDE SEQUENCE [LARGE SCALE GENOMIC DNA]</scope>
    <source>
        <strain evidence="5 6">CFBP13530</strain>
    </source>
</reference>
<keyword evidence="2" id="KW-0238">DNA-binding</keyword>
<dbReference type="InterPro" id="IPR002818">
    <property type="entry name" value="DJ-1/PfpI"/>
</dbReference>
<evidence type="ECO:0000256" key="3">
    <source>
        <dbReference type="ARBA" id="ARBA00023163"/>
    </source>
</evidence>
<gene>
    <name evidence="5" type="ORF">EcCFBP13530_16925</name>
</gene>
<dbReference type="CDD" id="cd03136">
    <property type="entry name" value="GATase1_AraC_ArgR_like"/>
    <property type="match status" value="1"/>
</dbReference>
<dbReference type="GO" id="GO:0043565">
    <property type="term" value="F:sequence-specific DNA binding"/>
    <property type="evidence" value="ECO:0007669"/>
    <property type="project" value="InterPro"/>
</dbReference>
<evidence type="ECO:0000259" key="4">
    <source>
        <dbReference type="PROSITE" id="PS01124"/>
    </source>
</evidence>
<evidence type="ECO:0000313" key="5">
    <source>
        <dbReference type="EMBL" id="TKK16830.1"/>
    </source>
</evidence>
<dbReference type="RefSeq" id="WP_137273037.1">
    <property type="nucleotide sequence ID" value="NZ_QGAL01000005.1"/>
</dbReference>
<dbReference type="InterPro" id="IPR029062">
    <property type="entry name" value="Class_I_gatase-like"/>
</dbReference>
<evidence type="ECO:0000256" key="1">
    <source>
        <dbReference type="ARBA" id="ARBA00023015"/>
    </source>
</evidence>
<name>A0AB38P2A9_9ENTR</name>
<dbReference type="InterPro" id="IPR050204">
    <property type="entry name" value="AraC_XylS_family_regulators"/>
</dbReference>
<dbReference type="EMBL" id="QGAL01000005">
    <property type="protein sequence ID" value="TKK16830.1"/>
    <property type="molecule type" value="Genomic_DNA"/>
</dbReference>
<dbReference type="PROSITE" id="PS01124">
    <property type="entry name" value="HTH_ARAC_FAMILY_2"/>
    <property type="match status" value="1"/>
</dbReference>
<dbReference type="InterPro" id="IPR018062">
    <property type="entry name" value="HTH_AraC-typ_CS"/>
</dbReference>
<dbReference type="InterPro" id="IPR009057">
    <property type="entry name" value="Homeodomain-like_sf"/>
</dbReference>
<keyword evidence="3" id="KW-0804">Transcription</keyword>
<protein>
    <submittedName>
        <fullName evidence="5">AraC family transcriptional regulator</fullName>
    </submittedName>
</protein>
<dbReference type="Proteomes" id="UP000306327">
    <property type="component" value="Unassembled WGS sequence"/>
</dbReference>
<dbReference type="Pfam" id="PF01965">
    <property type="entry name" value="DJ-1_PfpI"/>
    <property type="match status" value="1"/>
</dbReference>
<dbReference type="Gene3D" id="3.40.50.880">
    <property type="match status" value="1"/>
</dbReference>
<accession>A0AB38P2A9</accession>
<dbReference type="GO" id="GO:0003700">
    <property type="term" value="F:DNA-binding transcription factor activity"/>
    <property type="evidence" value="ECO:0007669"/>
    <property type="project" value="InterPro"/>
</dbReference>
<dbReference type="SMART" id="SM00342">
    <property type="entry name" value="HTH_ARAC"/>
    <property type="match status" value="1"/>
</dbReference>
<dbReference type="Gene3D" id="1.10.10.60">
    <property type="entry name" value="Homeodomain-like"/>
    <property type="match status" value="1"/>
</dbReference>
<feature type="domain" description="HTH araC/xylS-type" evidence="4">
    <location>
        <begin position="229"/>
        <end position="327"/>
    </location>
</feature>
<dbReference type="SUPFAM" id="SSF52317">
    <property type="entry name" value="Class I glutamine amidotransferase-like"/>
    <property type="match status" value="1"/>
</dbReference>
<dbReference type="PROSITE" id="PS00041">
    <property type="entry name" value="HTH_ARAC_FAMILY_1"/>
    <property type="match status" value="1"/>
</dbReference>
<dbReference type="Pfam" id="PF12833">
    <property type="entry name" value="HTH_18"/>
    <property type="match status" value="1"/>
</dbReference>
<dbReference type="InterPro" id="IPR018060">
    <property type="entry name" value="HTH_AraC"/>
</dbReference>
<dbReference type="PANTHER" id="PTHR46796">
    <property type="entry name" value="HTH-TYPE TRANSCRIPTIONAL ACTIVATOR RHAS-RELATED"/>
    <property type="match status" value="1"/>
</dbReference>
<dbReference type="AlphaFoldDB" id="A0AB38P2A9"/>
<organism evidence="5 6">
    <name type="scientific">Enterobacter cancerogenus</name>
    <dbReference type="NCBI Taxonomy" id="69218"/>
    <lineage>
        <taxon>Bacteria</taxon>
        <taxon>Pseudomonadati</taxon>
        <taxon>Pseudomonadota</taxon>
        <taxon>Gammaproteobacteria</taxon>
        <taxon>Enterobacterales</taxon>
        <taxon>Enterobacteriaceae</taxon>
        <taxon>Enterobacter</taxon>
        <taxon>Enterobacter cloacae complex</taxon>
    </lineage>
</organism>
<dbReference type="SUPFAM" id="SSF46689">
    <property type="entry name" value="Homeodomain-like"/>
    <property type="match status" value="2"/>
</dbReference>
<evidence type="ECO:0000313" key="6">
    <source>
        <dbReference type="Proteomes" id="UP000306327"/>
    </source>
</evidence>
<proteinExistence type="predicted"/>
<comment type="caution">
    <text evidence="5">The sequence shown here is derived from an EMBL/GenBank/DDBJ whole genome shotgun (WGS) entry which is preliminary data.</text>
</comment>
<evidence type="ECO:0000256" key="2">
    <source>
        <dbReference type="ARBA" id="ARBA00023125"/>
    </source>
</evidence>
<keyword evidence="1" id="KW-0805">Transcription regulation</keyword>